<dbReference type="SUPFAM" id="SSF52172">
    <property type="entry name" value="CheY-like"/>
    <property type="match status" value="1"/>
</dbReference>
<keyword evidence="9" id="KW-1185">Reference proteome</keyword>
<dbReference type="GO" id="GO:0000160">
    <property type="term" value="P:phosphorelay signal transduction system"/>
    <property type="evidence" value="ECO:0007669"/>
    <property type="project" value="InterPro"/>
</dbReference>
<evidence type="ECO:0000256" key="1">
    <source>
        <dbReference type="ARBA" id="ARBA00022553"/>
    </source>
</evidence>
<dbReference type="OrthoDB" id="9808843at2"/>
<keyword evidence="4" id="KW-0804">Transcription</keyword>
<dbReference type="PROSITE" id="PS00622">
    <property type="entry name" value="HTH_LUXR_1"/>
    <property type="match status" value="1"/>
</dbReference>
<evidence type="ECO:0000256" key="5">
    <source>
        <dbReference type="PROSITE-ProRule" id="PRU00169"/>
    </source>
</evidence>
<dbReference type="RefSeq" id="WP_139097696.1">
    <property type="nucleotide sequence ID" value="NZ_VDFW01000013.1"/>
</dbReference>
<dbReference type="InterPro" id="IPR011006">
    <property type="entry name" value="CheY-like_superfamily"/>
</dbReference>
<dbReference type="GO" id="GO:0006355">
    <property type="term" value="P:regulation of DNA-templated transcription"/>
    <property type="evidence" value="ECO:0007669"/>
    <property type="project" value="InterPro"/>
</dbReference>
<keyword evidence="2" id="KW-0805">Transcription regulation</keyword>
<evidence type="ECO:0000313" key="9">
    <source>
        <dbReference type="Proteomes" id="UP000305546"/>
    </source>
</evidence>
<dbReference type="AlphaFoldDB" id="A0A5C4M037"/>
<protein>
    <submittedName>
        <fullName evidence="8">Response regulator transcription factor</fullName>
    </submittedName>
</protein>
<dbReference type="GO" id="GO:0003677">
    <property type="term" value="F:DNA binding"/>
    <property type="evidence" value="ECO:0007669"/>
    <property type="project" value="UniProtKB-KW"/>
</dbReference>
<keyword evidence="3" id="KW-0238">DNA-binding</keyword>
<dbReference type="InterPro" id="IPR016032">
    <property type="entry name" value="Sig_transdc_resp-reg_C-effctor"/>
</dbReference>
<dbReference type="EMBL" id="VDFW01000013">
    <property type="protein sequence ID" value="TNC24908.1"/>
    <property type="molecule type" value="Genomic_DNA"/>
</dbReference>
<reference evidence="8 9" key="1">
    <citation type="submission" date="2019-06" db="EMBL/GenBank/DDBJ databases">
        <title>Amycolatopsis alkalitolerans sp. nov., isolated from Gastrodia elata Blume.</title>
        <authorList>
            <person name="Narsing Rao M.P."/>
            <person name="Li W.J."/>
        </authorList>
    </citation>
    <scope>NUCLEOTIDE SEQUENCE [LARGE SCALE GENOMIC DNA]</scope>
    <source>
        <strain evidence="8 9">SYSUP0005</strain>
    </source>
</reference>
<dbReference type="SUPFAM" id="SSF46894">
    <property type="entry name" value="C-terminal effector domain of the bipartite response regulators"/>
    <property type="match status" value="1"/>
</dbReference>
<keyword evidence="1 5" id="KW-0597">Phosphoprotein</keyword>
<feature type="domain" description="HTH luxR-type" evidence="6">
    <location>
        <begin position="140"/>
        <end position="205"/>
    </location>
</feature>
<evidence type="ECO:0000256" key="4">
    <source>
        <dbReference type="ARBA" id="ARBA00023163"/>
    </source>
</evidence>
<evidence type="ECO:0000259" key="7">
    <source>
        <dbReference type="PROSITE" id="PS50110"/>
    </source>
</evidence>
<gene>
    <name evidence="8" type="ORF">FG385_16870</name>
</gene>
<dbReference type="CDD" id="cd06170">
    <property type="entry name" value="LuxR_C_like"/>
    <property type="match status" value="1"/>
</dbReference>
<dbReference type="Pfam" id="PF00196">
    <property type="entry name" value="GerE"/>
    <property type="match status" value="1"/>
</dbReference>
<dbReference type="SMART" id="SM00448">
    <property type="entry name" value="REC"/>
    <property type="match status" value="1"/>
</dbReference>
<dbReference type="InterPro" id="IPR058245">
    <property type="entry name" value="NreC/VraR/RcsB-like_REC"/>
</dbReference>
<evidence type="ECO:0000256" key="3">
    <source>
        <dbReference type="ARBA" id="ARBA00023125"/>
    </source>
</evidence>
<sequence length="208" mass="22377">MTSIRLLIVDDHPILRDGLRGLFSGEDEFEVVGEAGDGAEAIRLARRHEVDVILMDLRMPGMGGVEAITRLRELGHPARVLILTTYDTDRDVLPAIDAGATGYLLKDAPRDELLRAVRAAHAGQSVLAPSVASTLIGPVGANPPTALSPRELEVLRLVADGATNQVVARRLLVSETTIKTHLLHIYTKLGVRDRASAVATAYKRGLLT</sequence>
<feature type="domain" description="Response regulatory" evidence="7">
    <location>
        <begin position="5"/>
        <end position="121"/>
    </location>
</feature>
<evidence type="ECO:0000313" key="8">
    <source>
        <dbReference type="EMBL" id="TNC24908.1"/>
    </source>
</evidence>
<evidence type="ECO:0000259" key="6">
    <source>
        <dbReference type="PROSITE" id="PS50043"/>
    </source>
</evidence>
<dbReference type="InterPro" id="IPR001789">
    <property type="entry name" value="Sig_transdc_resp-reg_receiver"/>
</dbReference>
<proteinExistence type="predicted"/>
<dbReference type="PRINTS" id="PR00038">
    <property type="entry name" value="HTHLUXR"/>
</dbReference>
<dbReference type="PROSITE" id="PS50110">
    <property type="entry name" value="RESPONSE_REGULATORY"/>
    <property type="match status" value="1"/>
</dbReference>
<dbReference type="PANTHER" id="PTHR43214:SF24">
    <property type="entry name" value="TRANSCRIPTIONAL REGULATORY PROTEIN NARL-RELATED"/>
    <property type="match status" value="1"/>
</dbReference>
<dbReference type="Gene3D" id="3.40.50.2300">
    <property type="match status" value="1"/>
</dbReference>
<accession>A0A5C4M037</accession>
<name>A0A5C4M037_9PSEU</name>
<organism evidence="8 9">
    <name type="scientific">Amycolatopsis alkalitolerans</name>
    <dbReference type="NCBI Taxonomy" id="2547244"/>
    <lineage>
        <taxon>Bacteria</taxon>
        <taxon>Bacillati</taxon>
        <taxon>Actinomycetota</taxon>
        <taxon>Actinomycetes</taxon>
        <taxon>Pseudonocardiales</taxon>
        <taxon>Pseudonocardiaceae</taxon>
        <taxon>Amycolatopsis</taxon>
    </lineage>
</organism>
<comment type="caution">
    <text evidence="8">The sequence shown here is derived from an EMBL/GenBank/DDBJ whole genome shotgun (WGS) entry which is preliminary data.</text>
</comment>
<feature type="modified residue" description="4-aspartylphosphate" evidence="5">
    <location>
        <position position="56"/>
    </location>
</feature>
<dbReference type="CDD" id="cd17535">
    <property type="entry name" value="REC_NarL-like"/>
    <property type="match status" value="1"/>
</dbReference>
<evidence type="ECO:0000256" key="2">
    <source>
        <dbReference type="ARBA" id="ARBA00023015"/>
    </source>
</evidence>
<dbReference type="PROSITE" id="PS50043">
    <property type="entry name" value="HTH_LUXR_2"/>
    <property type="match status" value="1"/>
</dbReference>
<dbReference type="PANTHER" id="PTHR43214">
    <property type="entry name" value="TWO-COMPONENT RESPONSE REGULATOR"/>
    <property type="match status" value="1"/>
</dbReference>
<dbReference type="InterPro" id="IPR000792">
    <property type="entry name" value="Tscrpt_reg_LuxR_C"/>
</dbReference>
<dbReference type="Proteomes" id="UP000305546">
    <property type="component" value="Unassembled WGS sequence"/>
</dbReference>
<dbReference type="SMART" id="SM00421">
    <property type="entry name" value="HTH_LUXR"/>
    <property type="match status" value="1"/>
</dbReference>
<dbReference type="Pfam" id="PF00072">
    <property type="entry name" value="Response_reg"/>
    <property type="match status" value="1"/>
</dbReference>
<dbReference type="InterPro" id="IPR039420">
    <property type="entry name" value="WalR-like"/>
</dbReference>